<name>A0A2S1SUQ3_9ACTN</name>
<proteinExistence type="predicted"/>
<evidence type="ECO:0000313" key="2">
    <source>
        <dbReference type="EMBL" id="AWI30121.1"/>
    </source>
</evidence>
<keyword evidence="3" id="KW-1185">Reference proteome</keyword>
<feature type="region of interest" description="Disordered" evidence="1">
    <location>
        <begin position="1"/>
        <end position="59"/>
    </location>
</feature>
<organism evidence="2 3">
    <name type="scientific">Streptomyces tirandamycinicus</name>
    <dbReference type="NCBI Taxonomy" id="2174846"/>
    <lineage>
        <taxon>Bacteria</taxon>
        <taxon>Bacillati</taxon>
        <taxon>Actinomycetota</taxon>
        <taxon>Actinomycetes</taxon>
        <taxon>Kitasatosporales</taxon>
        <taxon>Streptomycetaceae</taxon>
        <taxon>Streptomyces</taxon>
    </lineage>
</organism>
<feature type="compositionally biased region" description="Basic and acidic residues" evidence="1">
    <location>
        <begin position="13"/>
        <end position="59"/>
    </location>
</feature>
<evidence type="ECO:0000256" key="1">
    <source>
        <dbReference type="SAM" id="MobiDB-lite"/>
    </source>
</evidence>
<dbReference type="KEGG" id="stir:DDW44_16095"/>
<dbReference type="EMBL" id="CP029188">
    <property type="protein sequence ID" value="AWI30121.1"/>
    <property type="molecule type" value="Genomic_DNA"/>
</dbReference>
<protein>
    <submittedName>
        <fullName evidence="2">Uncharacterized protein</fullName>
    </submittedName>
</protein>
<sequence length="59" mass="6821">MSDPQEIFNAQKHAQEEAARRAQEEQEAADKHAQEMAERKARADEEAQREQQGRAWGDK</sequence>
<reference evidence="2 3" key="1">
    <citation type="submission" date="2018-05" db="EMBL/GenBank/DDBJ databases">
        <title>Complete genome sequence of sponge-derived Streptomyces sp. HNM0039.</title>
        <authorList>
            <person name="Huang X."/>
            <person name="Zhou S."/>
        </authorList>
    </citation>
    <scope>NUCLEOTIDE SEQUENCE [LARGE SCALE GENOMIC DNA]</scope>
    <source>
        <strain evidence="2 3">HNM0039</strain>
    </source>
</reference>
<dbReference type="Proteomes" id="UP000244900">
    <property type="component" value="Chromosome"/>
</dbReference>
<dbReference type="RefSeq" id="WP_108906876.1">
    <property type="nucleotide sequence ID" value="NZ_CP029188.1"/>
</dbReference>
<gene>
    <name evidence="2" type="ORF">DDW44_16095</name>
</gene>
<accession>A0A2S1SUQ3</accession>
<dbReference type="AlphaFoldDB" id="A0A2S1SUQ3"/>
<evidence type="ECO:0000313" key="3">
    <source>
        <dbReference type="Proteomes" id="UP000244900"/>
    </source>
</evidence>